<accession>A0A101R2J8</accession>
<gene>
    <name evidence="2" type="ORF">AQJ30_06660</name>
</gene>
<evidence type="ECO:0000313" key="3">
    <source>
        <dbReference type="Proteomes" id="UP000053271"/>
    </source>
</evidence>
<proteinExistence type="predicted"/>
<evidence type="ECO:0000256" key="1">
    <source>
        <dbReference type="SAM" id="MobiDB-lite"/>
    </source>
</evidence>
<dbReference type="Proteomes" id="UP000053271">
    <property type="component" value="Unassembled WGS sequence"/>
</dbReference>
<organism evidence="2 3">
    <name type="scientific">Streptomyces longwoodensis</name>
    <dbReference type="NCBI Taxonomy" id="68231"/>
    <lineage>
        <taxon>Bacteria</taxon>
        <taxon>Bacillati</taxon>
        <taxon>Actinomycetota</taxon>
        <taxon>Actinomycetes</taxon>
        <taxon>Kitasatosporales</taxon>
        <taxon>Streptomycetaceae</taxon>
        <taxon>Streptomyces</taxon>
    </lineage>
</organism>
<reference evidence="2 3" key="1">
    <citation type="submission" date="2015-10" db="EMBL/GenBank/DDBJ databases">
        <title>Draft genome sequence of Streptomyces longwoodensis DSM 41677, type strain for the species Streptomyces longwoodensis.</title>
        <authorList>
            <person name="Ruckert C."/>
            <person name="Winkler A."/>
            <person name="Kalinowski J."/>
            <person name="Kampfer P."/>
            <person name="Glaeser S."/>
        </authorList>
    </citation>
    <scope>NUCLEOTIDE SEQUENCE [LARGE SCALE GENOMIC DNA]</scope>
    <source>
        <strain evidence="2 3">DSM 41677</strain>
    </source>
</reference>
<feature type="region of interest" description="Disordered" evidence="1">
    <location>
        <begin position="66"/>
        <end position="89"/>
    </location>
</feature>
<keyword evidence="3" id="KW-1185">Reference proteome</keyword>
<evidence type="ECO:0000313" key="2">
    <source>
        <dbReference type="EMBL" id="KUN40341.1"/>
    </source>
</evidence>
<name>A0A101R2J8_9ACTN</name>
<dbReference type="AlphaFoldDB" id="A0A101R2J8"/>
<protein>
    <submittedName>
        <fullName evidence="2">Uncharacterized protein</fullName>
    </submittedName>
</protein>
<dbReference type="EMBL" id="LMWS01000008">
    <property type="protein sequence ID" value="KUN40341.1"/>
    <property type="molecule type" value="Genomic_DNA"/>
</dbReference>
<comment type="caution">
    <text evidence="2">The sequence shown here is derived from an EMBL/GenBank/DDBJ whole genome shotgun (WGS) entry which is preliminary data.</text>
</comment>
<sequence>MASAPSPPSDAVSRLRDSLECPAQHVDDLLVGESFEFIDEVCGEVAVERARFHTFPCMAPDTAVSDEGMVPGATDIGHGARRTRLRSSAKPARPNIWRLSILIRLTCPSTTPEFQGRSGWR</sequence>